<feature type="region of interest" description="Disordered" evidence="1">
    <location>
        <begin position="193"/>
        <end position="301"/>
    </location>
</feature>
<feature type="compositionally biased region" description="Basic and acidic residues" evidence="1">
    <location>
        <begin position="112"/>
        <end position="125"/>
    </location>
</feature>
<feature type="compositionally biased region" description="Low complexity" evidence="1">
    <location>
        <begin position="50"/>
        <end position="62"/>
    </location>
</feature>
<evidence type="ECO:0000313" key="3">
    <source>
        <dbReference type="EMBL" id="KAJ5083495.1"/>
    </source>
</evidence>
<organism evidence="3 4">
    <name type="scientific">Penicillium angulare</name>
    <dbReference type="NCBI Taxonomy" id="116970"/>
    <lineage>
        <taxon>Eukaryota</taxon>
        <taxon>Fungi</taxon>
        <taxon>Dikarya</taxon>
        <taxon>Ascomycota</taxon>
        <taxon>Pezizomycotina</taxon>
        <taxon>Eurotiomycetes</taxon>
        <taxon>Eurotiomycetidae</taxon>
        <taxon>Eurotiales</taxon>
        <taxon>Aspergillaceae</taxon>
        <taxon>Penicillium</taxon>
    </lineage>
</organism>
<name>A0A9W9EKQ6_9EURO</name>
<feature type="domain" description="Pinin/SDK/MemA protein" evidence="2">
    <location>
        <begin position="85"/>
        <end position="153"/>
    </location>
</feature>
<keyword evidence="4" id="KW-1185">Reference proteome</keyword>
<feature type="compositionally biased region" description="Polar residues" evidence="1">
    <location>
        <begin position="235"/>
        <end position="244"/>
    </location>
</feature>
<feature type="compositionally biased region" description="Acidic residues" evidence="1">
    <location>
        <begin position="287"/>
        <end position="301"/>
    </location>
</feature>
<evidence type="ECO:0000256" key="1">
    <source>
        <dbReference type="SAM" id="MobiDB-lite"/>
    </source>
</evidence>
<feature type="compositionally biased region" description="Basic and acidic residues" evidence="1">
    <location>
        <begin position="72"/>
        <end position="88"/>
    </location>
</feature>
<feature type="region of interest" description="Disordered" evidence="1">
    <location>
        <begin position="1"/>
        <end position="143"/>
    </location>
</feature>
<feature type="compositionally biased region" description="Basic and acidic residues" evidence="1">
    <location>
        <begin position="262"/>
        <end position="286"/>
    </location>
</feature>
<dbReference type="Proteomes" id="UP001149165">
    <property type="component" value="Unassembled WGS sequence"/>
</dbReference>
<reference evidence="3" key="1">
    <citation type="submission" date="2022-11" db="EMBL/GenBank/DDBJ databases">
        <authorList>
            <person name="Petersen C."/>
        </authorList>
    </citation>
    <scope>NUCLEOTIDE SEQUENCE</scope>
    <source>
        <strain evidence="3">IBT 30069</strain>
    </source>
</reference>
<accession>A0A9W9EKQ6</accession>
<sequence>MSEATLASAVAVPDQDNQRQSPTSFAKRRNSSVTDHDPKRPRLNGQSETSPQSHRQRPSPSRTASTPAEDGSAEKQPTRKGGRDEDRKRGQRLFGALLGTLSQSSSSAAQKRRADIEKRQQDKLKSQASEYDGLKKKSREQRELIRKKETPFYEREAYYKPWQYRPGDEDIIQDQIKEAEESVAREVADFEARFPSEAFIPEDIEPAPAPKDEPKDQVQQAQEKAKEIPEVPQDSVPQEVSTQAEKPEGEVKGSNKQAEPALENKDKSEPAVYEGDHEQLDTHRDDDGGEVVEDNEDTVIY</sequence>
<gene>
    <name evidence="3" type="ORF">N7456_012922</name>
</gene>
<protein>
    <recommendedName>
        <fullName evidence="2">Pinin/SDK/MemA protein domain-containing protein</fullName>
    </recommendedName>
</protein>
<evidence type="ECO:0000313" key="4">
    <source>
        <dbReference type="Proteomes" id="UP001149165"/>
    </source>
</evidence>
<evidence type="ECO:0000259" key="2">
    <source>
        <dbReference type="Pfam" id="PF04696"/>
    </source>
</evidence>
<proteinExistence type="predicted"/>
<dbReference type="AlphaFoldDB" id="A0A9W9EKQ6"/>
<dbReference type="EMBL" id="JAPQKH010000008">
    <property type="protein sequence ID" value="KAJ5083495.1"/>
    <property type="molecule type" value="Genomic_DNA"/>
</dbReference>
<dbReference type="Pfam" id="PF04696">
    <property type="entry name" value="Pinin_SDK_memA"/>
    <property type="match status" value="1"/>
</dbReference>
<dbReference type="OrthoDB" id="330772at2759"/>
<dbReference type="InterPro" id="IPR006786">
    <property type="entry name" value="Pinin_SDK_MemA"/>
</dbReference>
<comment type="caution">
    <text evidence="3">The sequence shown here is derived from an EMBL/GenBank/DDBJ whole genome shotgun (WGS) entry which is preliminary data.</text>
</comment>
<feature type="compositionally biased region" description="Basic and acidic residues" evidence="1">
    <location>
        <begin position="132"/>
        <end position="143"/>
    </location>
</feature>
<reference evidence="3" key="2">
    <citation type="journal article" date="2023" name="IMA Fungus">
        <title>Comparative genomic study of the Penicillium genus elucidates a diverse pangenome and 15 lateral gene transfer events.</title>
        <authorList>
            <person name="Petersen C."/>
            <person name="Sorensen T."/>
            <person name="Nielsen M.R."/>
            <person name="Sondergaard T.E."/>
            <person name="Sorensen J.L."/>
            <person name="Fitzpatrick D.A."/>
            <person name="Frisvad J.C."/>
            <person name="Nielsen K.L."/>
        </authorList>
    </citation>
    <scope>NUCLEOTIDE SEQUENCE</scope>
    <source>
        <strain evidence="3">IBT 30069</strain>
    </source>
</reference>